<dbReference type="InterPro" id="IPR009078">
    <property type="entry name" value="Ferritin-like_SF"/>
</dbReference>
<sequence>MNNIQELSNENSTLSIFFHTMISEIYWSEKHLGNVLHTMKSTATTDELKKAFDMHMSETHEQLRRIEQIFDQLGKPINERSSLGMQGLFDEGWRVIDETEEGSFQRDVALVIAAQKVEHYEIACYGSLINLATLLGYNSIVGLLKQSLEEEKATDAKLTKLAEEQLNKAAKRELSDEPTPISVSGRKKSSKAPLKEERETNVAKQGVKGTKSPTGTSKGSKANKTDKMDGESKIKK</sequence>
<feature type="compositionally biased region" description="Basic and acidic residues" evidence="1">
    <location>
        <begin position="223"/>
        <end position="236"/>
    </location>
</feature>
<evidence type="ECO:0000313" key="3">
    <source>
        <dbReference type="Proteomes" id="UP001597560"/>
    </source>
</evidence>
<dbReference type="EMBL" id="JBHUPA010000001">
    <property type="protein sequence ID" value="MFD2960600.1"/>
    <property type="molecule type" value="Genomic_DNA"/>
</dbReference>
<dbReference type="RefSeq" id="WP_377608874.1">
    <property type="nucleotide sequence ID" value="NZ_JBHUPA010000001.1"/>
</dbReference>
<proteinExistence type="predicted"/>
<gene>
    <name evidence="2" type="ORF">ACFS6J_02295</name>
</gene>
<dbReference type="InterPro" id="IPR010287">
    <property type="entry name" value="DUF892_YciF-like"/>
</dbReference>
<dbReference type="Gene3D" id="1.20.1260.10">
    <property type="match status" value="1"/>
</dbReference>
<evidence type="ECO:0000313" key="2">
    <source>
        <dbReference type="EMBL" id="MFD2960600.1"/>
    </source>
</evidence>
<accession>A0ABW6ATQ0</accession>
<organism evidence="2 3">
    <name type="scientific">Olivibacter jilunii</name>
    <dbReference type="NCBI Taxonomy" id="985016"/>
    <lineage>
        <taxon>Bacteria</taxon>
        <taxon>Pseudomonadati</taxon>
        <taxon>Bacteroidota</taxon>
        <taxon>Sphingobacteriia</taxon>
        <taxon>Sphingobacteriales</taxon>
        <taxon>Sphingobacteriaceae</taxon>
        <taxon>Olivibacter</taxon>
    </lineage>
</organism>
<dbReference type="InterPro" id="IPR047114">
    <property type="entry name" value="YciF"/>
</dbReference>
<protein>
    <submittedName>
        <fullName evidence="2">Ferritin-like domain-containing protein</fullName>
    </submittedName>
</protein>
<evidence type="ECO:0000256" key="1">
    <source>
        <dbReference type="SAM" id="MobiDB-lite"/>
    </source>
</evidence>
<dbReference type="InterPro" id="IPR012347">
    <property type="entry name" value="Ferritin-like"/>
</dbReference>
<keyword evidence="3" id="KW-1185">Reference proteome</keyword>
<dbReference type="PANTHER" id="PTHR30565">
    <property type="entry name" value="PROTEIN YCIF"/>
    <property type="match status" value="1"/>
</dbReference>
<dbReference type="Pfam" id="PF05974">
    <property type="entry name" value="DUF892"/>
    <property type="match status" value="1"/>
</dbReference>
<comment type="caution">
    <text evidence="2">The sequence shown here is derived from an EMBL/GenBank/DDBJ whole genome shotgun (WGS) entry which is preliminary data.</text>
</comment>
<reference evidence="3" key="1">
    <citation type="journal article" date="2019" name="Int. J. Syst. Evol. Microbiol.">
        <title>The Global Catalogue of Microorganisms (GCM) 10K type strain sequencing project: providing services to taxonomists for standard genome sequencing and annotation.</title>
        <authorList>
            <consortium name="The Broad Institute Genomics Platform"/>
            <consortium name="The Broad Institute Genome Sequencing Center for Infectious Disease"/>
            <person name="Wu L."/>
            <person name="Ma J."/>
        </authorList>
    </citation>
    <scope>NUCLEOTIDE SEQUENCE [LARGE SCALE GENOMIC DNA]</scope>
    <source>
        <strain evidence="3">KCTC 23098</strain>
    </source>
</reference>
<feature type="region of interest" description="Disordered" evidence="1">
    <location>
        <begin position="169"/>
        <end position="236"/>
    </location>
</feature>
<feature type="compositionally biased region" description="Polar residues" evidence="1">
    <location>
        <begin position="211"/>
        <end position="222"/>
    </location>
</feature>
<name>A0ABW6ATQ0_9SPHI</name>
<dbReference type="PANTHER" id="PTHR30565:SF9">
    <property type="entry name" value="PROTEIN YCIF"/>
    <property type="match status" value="1"/>
</dbReference>
<dbReference type="SUPFAM" id="SSF47240">
    <property type="entry name" value="Ferritin-like"/>
    <property type="match status" value="1"/>
</dbReference>
<dbReference type="Proteomes" id="UP001597560">
    <property type="component" value="Unassembled WGS sequence"/>
</dbReference>